<dbReference type="OrthoDB" id="9785698at2"/>
<dbReference type="SUPFAM" id="SSF54593">
    <property type="entry name" value="Glyoxalase/Bleomycin resistance protein/Dihydroxybiphenyl dioxygenase"/>
    <property type="match status" value="1"/>
</dbReference>
<evidence type="ECO:0000313" key="2">
    <source>
        <dbReference type="EMBL" id="SFK01894.1"/>
    </source>
</evidence>
<keyword evidence="2" id="KW-0560">Oxidoreductase</keyword>
<dbReference type="AlphaFoldDB" id="A0A1I3W2M6"/>
<dbReference type="InterPro" id="IPR029068">
    <property type="entry name" value="Glyas_Bleomycin-R_OHBP_Dase"/>
</dbReference>
<protein>
    <submittedName>
        <fullName evidence="2">Catechol 2,3-dioxygenase</fullName>
    </submittedName>
</protein>
<dbReference type="EMBL" id="FOSJ01000006">
    <property type="protein sequence ID" value="SFK01894.1"/>
    <property type="molecule type" value="Genomic_DNA"/>
</dbReference>
<dbReference type="Gene3D" id="3.10.180.10">
    <property type="entry name" value="2,3-Dihydroxybiphenyl 1,2-Dioxygenase, domain 1"/>
    <property type="match status" value="2"/>
</dbReference>
<sequence length="283" mass="33145">MPEVKGFHHISAFTKSMEDNLYFYTHILGLRLVKQTVHQENLQTPHLFYGDYWGTPGTLLTFFVYPKIGKSYKNDHYYGTVSLSIPKGSLIYWKNRLEKYTIRFNINIEKSSINLVDPDGLNLELHESVTPDLSTTPIAYSHIQEEYQLIRISKINLHTRLVDKERHFLKEWLSLTDSFMLNPTSKEQIQLIESHTDDRSRLGRGSIDHIALTVETFEDLEYFKERAEKYGYQVEKLIDRHYFTSLYVKSPSGLRIELATERPGFTIDESLKELGNCKITFKH</sequence>
<dbReference type="Proteomes" id="UP000199589">
    <property type="component" value="Unassembled WGS sequence"/>
</dbReference>
<name>A0A1I3W2M6_9LACT</name>
<feature type="domain" description="VOC" evidence="1">
    <location>
        <begin position="151"/>
        <end position="261"/>
    </location>
</feature>
<dbReference type="PANTHER" id="PTHR36110:SF4">
    <property type="entry name" value="RING-CLEAVING DIOXYGENASE MHQA-RELATED"/>
    <property type="match status" value="1"/>
</dbReference>
<organism evidence="2 3">
    <name type="scientific">Marinilactibacillus piezotolerans</name>
    <dbReference type="NCBI Taxonomy" id="258723"/>
    <lineage>
        <taxon>Bacteria</taxon>
        <taxon>Bacillati</taxon>
        <taxon>Bacillota</taxon>
        <taxon>Bacilli</taxon>
        <taxon>Lactobacillales</taxon>
        <taxon>Carnobacteriaceae</taxon>
        <taxon>Marinilactibacillus</taxon>
    </lineage>
</organism>
<dbReference type="Pfam" id="PF00903">
    <property type="entry name" value="Glyoxalase"/>
    <property type="match status" value="2"/>
</dbReference>
<reference evidence="3" key="1">
    <citation type="submission" date="2016-10" db="EMBL/GenBank/DDBJ databases">
        <authorList>
            <person name="Varghese N."/>
            <person name="Submissions S."/>
        </authorList>
    </citation>
    <scope>NUCLEOTIDE SEQUENCE [LARGE SCALE GENOMIC DNA]</scope>
    <source>
        <strain evidence="3">DSM 16108</strain>
    </source>
</reference>
<gene>
    <name evidence="2" type="ORF">SAMN04488569_100642</name>
</gene>
<dbReference type="PROSITE" id="PS51819">
    <property type="entry name" value="VOC"/>
    <property type="match status" value="1"/>
</dbReference>
<dbReference type="InterPro" id="IPR052537">
    <property type="entry name" value="Extradiol_RC_dioxygenase"/>
</dbReference>
<keyword evidence="2" id="KW-0223">Dioxygenase</keyword>
<dbReference type="InterPro" id="IPR037523">
    <property type="entry name" value="VOC_core"/>
</dbReference>
<evidence type="ECO:0000259" key="1">
    <source>
        <dbReference type="PROSITE" id="PS51819"/>
    </source>
</evidence>
<dbReference type="RefSeq" id="WP_091896045.1">
    <property type="nucleotide sequence ID" value="NZ_FOSJ01000006.1"/>
</dbReference>
<accession>A0A1I3W2M6</accession>
<dbReference type="PANTHER" id="PTHR36110">
    <property type="entry name" value="RING-CLEAVING DIOXYGENASE MHQE-RELATED"/>
    <property type="match status" value="1"/>
</dbReference>
<dbReference type="InterPro" id="IPR004360">
    <property type="entry name" value="Glyas_Fos-R_dOase_dom"/>
</dbReference>
<evidence type="ECO:0000313" key="3">
    <source>
        <dbReference type="Proteomes" id="UP000199589"/>
    </source>
</evidence>
<dbReference type="GO" id="GO:0051213">
    <property type="term" value="F:dioxygenase activity"/>
    <property type="evidence" value="ECO:0007669"/>
    <property type="project" value="UniProtKB-KW"/>
</dbReference>
<proteinExistence type="predicted"/>
<keyword evidence="3" id="KW-1185">Reference proteome</keyword>